<proteinExistence type="predicted"/>
<sequence>MSKIVNISHHRVEFPGNLLREVPRRREDQQDDYMQRFDFHTLFSDAFFIEEGVELLGPPLLNTRDRILSSEIFIDGDRFLGKVESRDHHRISRTILHGVKSGSEILLKNTEGDVLIEINRIVSDFSGRRVLVTQQQNNPLEWIRYWVEFHAVHHGIDAVLIYDNRSTLYDVSAVEKLLKSIDSIAVGCVVDWDIPFGATGGPNQVWDSDFGQHQVLEHAMRYVLTDAKSVIQQDIDELAFSEDGRSICDILESSDIAELRYPRRQILQITTMQLPPERSRGYRLHCDYAYYRVDSPWMAGKYACVPSRIPRDSHYLVHGVENANRSIAEGIIARHYGGIRIDWRSGMKAPISNMPLSSVKDEVFLDESILDSYNIVPERGLSRKSWSKTLSLSNFFSTNAENDINEIDDLRDVKFPPQDEISRWRFVSDRGYSIEFAVLGNRGKPLVSSFHGPIDRSKVSIPLFERVGSLSGLPVSSVYFADPLLATDDKLELAWFEGGDEWAIIENMVRIVRRVAALGHARSIVHSGSSGGGFAALRAGAMMPGSTALVFNPQTAIGSYLSGGTSYASQKAYVAAVWPDVYERISGKVEDIVSFANEVSPRTSVLKYYEKPIASRVVYCNNVNDFHYRKDYLAFLAASARGGNLSCIEVVEYDGVEGHNPPSDDEFIRGLKIALGSESAMY</sequence>
<reference evidence="1 2" key="1">
    <citation type="submission" date="2017-03" db="EMBL/GenBank/DDBJ databases">
        <authorList>
            <person name="Afonso C.L."/>
            <person name="Miller P.J."/>
            <person name="Scott M.A."/>
            <person name="Spackman E."/>
            <person name="Goraichik I."/>
            <person name="Dimitrov K.M."/>
            <person name="Suarez D.L."/>
            <person name="Swayne D.E."/>
        </authorList>
    </citation>
    <scope>NUCLEOTIDE SEQUENCE [LARGE SCALE GENOMIC DNA]</scope>
    <source>
        <strain evidence="1 2">ATCC 9172</strain>
    </source>
</reference>
<evidence type="ECO:0000313" key="2">
    <source>
        <dbReference type="Proteomes" id="UP000234641"/>
    </source>
</evidence>
<evidence type="ECO:0000313" key="1">
    <source>
        <dbReference type="EMBL" id="SMY02321.1"/>
    </source>
</evidence>
<protein>
    <submittedName>
        <fullName evidence="1">Uncharacterized protein</fullName>
    </submittedName>
</protein>
<name>A0A2H1KRL8_BRELN</name>
<dbReference type="AlphaFoldDB" id="A0A2H1KRL8"/>
<dbReference type="RefSeq" id="WP_145997999.1">
    <property type="nucleotide sequence ID" value="NZ_FXYY01000045.1"/>
</dbReference>
<dbReference type="EMBL" id="FXYY01000045">
    <property type="protein sequence ID" value="SMY02321.1"/>
    <property type="molecule type" value="Genomic_DNA"/>
</dbReference>
<dbReference type="Proteomes" id="UP000234641">
    <property type="component" value="Unassembled WGS sequence"/>
</dbReference>
<organism evidence="1 2">
    <name type="scientific">Brevibacterium linens ATCC 9172</name>
    <dbReference type="NCBI Taxonomy" id="1255617"/>
    <lineage>
        <taxon>Bacteria</taxon>
        <taxon>Bacillati</taxon>
        <taxon>Actinomycetota</taxon>
        <taxon>Actinomycetes</taxon>
        <taxon>Micrococcales</taxon>
        <taxon>Brevibacteriaceae</taxon>
        <taxon>Brevibacterium</taxon>
    </lineage>
</organism>
<accession>A0A2H1KRL8</accession>
<gene>
    <name evidence="1" type="ORF">BLIN9172_03473</name>
</gene>